<reference evidence="1" key="1">
    <citation type="journal article" date="2020" name="Nature">
        <title>Giant virus diversity and host interactions through global metagenomics.</title>
        <authorList>
            <person name="Schulz F."/>
            <person name="Roux S."/>
            <person name="Paez-Espino D."/>
            <person name="Jungbluth S."/>
            <person name="Walsh D.A."/>
            <person name="Denef V.J."/>
            <person name="McMahon K.D."/>
            <person name="Konstantinidis K.T."/>
            <person name="Eloe-Fadrosh E.A."/>
            <person name="Kyrpides N.C."/>
            <person name="Woyke T."/>
        </authorList>
    </citation>
    <scope>NUCLEOTIDE SEQUENCE</scope>
    <source>
        <strain evidence="1">GVMAG-M-3300025572-1</strain>
    </source>
</reference>
<dbReference type="EMBL" id="MN740283">
    <property type="protein sequence ID" value="QHT97786.1"/>
    <property type="molecule type" value="Genomic_DNA"/>
</dbReference>
<dbReference type="AlphaFoldDB" id="A0A6C0IZB6"/>
<proteinExistence type="predicted"/>
<sequence length="110" mass="12568">MASIPEPPPFKRGVEVTPLLLEWLEKEGASDHVKELIRARHEYGLKKYGQGLMSEDGRSTMEDARQEAGDLLQYLFKAIIQQRVVPSVELDQLEAVLDHCRVLIELLRND</sequence>
<organism evidence="1">
    <name type="scientific">viral metagenome</name>
    <dbReference type="NCBI Taxonomy" id="1070528"/>
    <lineage>
        <taxon>unclassified sequences</taxon>
        <taxon>metagenomes</taxon>
        <taxon>organismal metagenomes</taxon>
    </lineage>
</organism>
<name>A0A6C0IZB6_9ZZZZ</name>
<evidence type="ECO:0000313" key="1">
    <source>
        <dbReference type="EMBL" id="QHT97786.1"/>
    </source>
</evidence>
<accession>A0A6C0IZB6</accession>
<protein>
    <submittedName>
        <fullName evidence="1">Uncharacterized protein</fullName>
    </submittedName>
</protein>